<evidence type="ECO:0000259" key="2">
    <source>
        <dbReference type="Pfam" id="PF02796"/>
    </source>
</evidence>
<dbReference type="RefSeq" id="WP_146586748.1">
    <property type="nucleotide sequence ID" value="NZ_SJPO01000004.1"/>
</dbReference>
<dbReference type="GO" id="GO:0000150">
    <property type="term" value="F:DNA strand exchange activity"/>
    <property type="evidence" value="ECO:0007669"/>
    <property type="project" value="InterPro"/>
</dbReference>
<dbReference type="InterPro" id="IPR006120">
    <property type="entry name" value="Resolvase_HTH_dom"/>
</dbReference>
<dbReference type="AlphaFoldDB" id="A0A5C5YS19"/>
<gene>
    <name evidence="3" type="ORF">Pla123a_21910</name>
</gene>
<feature type="region of interest" description="Disordered" evidence="1">
    <location>
        <begin position="146"/>
        <end position="170"/>
    </location>
</feature>
<accession>A0A5C5YS19</accession>
<dbReference type="Proteomes" id="UP000318478">
    <property type="component" value="Unassembled WGS sequence"/>
</dbReference>
<comment type="caution">
    <text evidence="3">The sequence shown here is derived from an EMBL/GenBank/DDBJ whole genome shotgun (WGS) entry which is preliminary data.</text>
</comment>
<dbReference type="Gene3D" id="1.10.10.60">
    <property type="entry name" value="Homeodomain-like"/>
    <property type="match status" value="1"/>
</dbReference>
<evidence type="ECO:0000313" key="3">
    <source>
        <dbReference type="EMBL" id="TWT77530.1"/>
    </source>
</evidence>
<protein>
    <recommendedName>
        <fullName evidence="2">Resolvase HTH domain-containing protein</fullName>
    </recommendedName>
</protein>
<feature type="domain" description="Resolvase HTH" evidence="2">
    <location>
        <begin position="4"/>
        <end position="43"/>
    </location>
</feature>
<evidence type="ECO:0000313" key="4">
    <source>
        <dbReference type="Proteomes" id="UP000318478"/>
    </source>
</evidence>
<proteinExistence type="predicted"/>
<name>A0A5C5YS19_9BACT</name>
<keyword evidence="4" id="KW-1185">Reference proteome</keyword>
<dbReference type="OrthoDB" id="285738at2"/>
<dbReference type="EMBL" id="SJPO01000004">
    <property type="protein sequence ID" value="TWT77530.1"/>
    <property type="molecule type" value="Genomic_DNA"/>
</dbReference>
<dbReference type="GO" id="GO:0003677">
    <property type="term" value="F:DNA binding"/>
    <property type="evidence" value="ECO:0007669"/>
    <property type="project" value="InterPro"/>
</dbReference>
<evidence type="ECO:0000256" key="1">
    <source>
        <dbReference type="SAM" id="MobiDB-lite"/>
    </source>
</evidence>
<organism evidence="3 4">
    <name type="scientific">Posidoniimonas polymericola</name>
    <dbReference type="NCBI Taxonomy" id="2528002"/>
    <lineage>
        <taxon>Bacteria</taxon>
        <taxon>Pseudomonadati</taxon>
        <taxon>Planctomycetota</taxon>
        <taxon>Planctomycetia</taxon>
        <taxon>Pirellulales</taxon>
        <taxon>Lacipirellulaceae</taxon>
        <taxon>Posidoniimonas</taxon>
    </lineage>
</organism>
<dbReference type="Pfam" id="PF02796">
    <property type="entry name" value="HTH_7"/>
    <property type="match status" value="1"/>
</dbReference>
<sequence>MTIGRPKTLDEGKQREVCALTTAGMPLAKIAAYVGCSTKTIRRLRDEDPGFDERMRRAQLGADLTPLEAMRRASGTHWRAAAWMLERQESSSRRRRRERLRAEIHAALDTALGETRELLLREATDPFAAPRIDSRLREIFHKAARSATGEPFVPAGEQNGTKVDRLDAAA</sequence>
<reference evidence="3 4" key="1">
    <citation type="submission" date="2019-02" db="EMBL/GenBank/DDBJ databases">
        <title>Deep-cultivation of Planctomycetes and their phenomic and genomic characterization uncovers novel biology.</title>
        <authorList>
            <person name="Wiegand S."/>
            <person name="Jogler M."/>
            <person name="Boedeker C."/>
            <person name="Pinto D."/>
            <person name="Vollmers J."/>
            <person name="Rivas-Marin E."/>
            <person name="Kohn T."/>
            <person name="Peeters S.H."/>
            <person name="Heuer A."/>
            <person name="Rast P."/>
            <person name="Oberbeckmann S."/>
            <person name="Bunk B."/>
            <person name="Jeske O."/>
            <person name="Meyerdierks A."/>
            <person name="Storesund J.E."/>
            <person name="Kallscheuer N."/>
            <person name="Luecker S."/>
            <person name="Lage O.M."/>
            <person name="Pohl T."/>
            <person name="Merkel B.J."/>
            <person name="Hornburger P."/>
            <person name="Mueller R.-W."/>
            <person name="Bruemmer F."/>
            <person name="Labrenz M."/>
            <person name="Spormann A.M."/>
            <person name="Op Den Camp H."/>
            <person name="Overmann J."/>
            <person name="Amann R."/>
            <person name="Jetten M.S.M."/>
            <person name="Mascher T."/>
            <person name="Medema M.H."/>
            <person name="Devos D.P."/>
            <person name="Kaster A.-K."/>
            <person name="Ovreas L."/>
            <person name="Rohde M."/>
            <person name="Galperin M.Y."/>
            <person name="Jogler C."/>
        </authorList>
    </citation>
    <scope>NUCLEOTIDE SEQUENCE [LARGE SCALE GENOMIC DNA]</scope>
    <source>
        <strain evidence="3 4">Pla123a</strain>
    </source>
</reference>